<dbReference type="EMBL" id="ASSJ01000004">
    <property type="protein sequence ID" value="ERN42974.1"/>
    <property type="molecule type" value="Genomic_DNA"/>
</dbReference>
<evidence type="ECO:0000256" key="1">
    <source>
        <dbReference type="ARBA" id="ARBA00004417"/>
    </source>
</evidence>
<evidence type="ECO:0000256" key="4">
    <source>
        <dbReference type="ARBA" id="ARBA00022840"/>
    </source>
</evidence>
<dbReference type="FunFam" id="3.40.50.300:FF:000425">
    <property type="entry name" value="Probable ABC transporter, ATP-binding subunit"/>
    <property type="match status" value="1"/>
</dbReference>
<dbReference type="InterPro" id="IPR003439">
    <property type="entry name" value="ABC_transporter-like_ATP-bd"/>
</dbReference>
<dbReference type="InterPro" id="IPR027417">
    <property type="entry name" value="P-loop_NTPase"/>
</dbReference>
<gene>
    <name evidence="7" type="ORF">KR51_00002840</name>
</gene>
<dbReference type="InterPro" id="IPR008995">
    <property type="entry name" value="Mo/tungstate-bd_C_term_dom"/>
</dbReference>
<dbReference type="InterPro" id="IPR050093">
    <property type="entry name" value="ABC_SmlMolc_Importer"/>
</dbReference>
<proteinExistence type="predicted"/>
<feature type="domain" description="ABC transporter" evidence="6">
    <location>
        <begin position="12"/>
        <end position="248"/>
    </location>
</feature>
<dbReference type="Pfam" id="PF08402">
    <property type="entry name" value="TOBE_2"/>
    <property type="match status" value="1"/>
</dbReference>
<dbReference type="SMART" id="SM00382">
    <property type="entry name" value="AAA"/>
    <property type="match status" value="1"/>
</dbReference>
<keyword evidence="7" id="KW-0378">Hydrolase</keyword>
<evidence type="ECO:0000313" key="8">
    <source>
        <dbReference type="Proteomes" id="UP000016960"/>
    </source>
</evidence>
<dbReference type="RefSeq" id="WP_022604024.1">
    <property type="nucleotide sequence ID" value="NZ_ASSJ01000004.1"/>
</dbReference>
<dbReference type="PROSITE" id="PS50893">
    <property type="entry name" value="ABC_TRANSPORTER_2"/>
    <property type="match status" value="1"/>
</dbReference>
<dbReference type="GO" id="GO:0005524">
    <property type="term" value="F:ATP binding"/>
    <property type="evidence" value="ECO:0007669"/>
    <property type="project" value="UniProtKB-KW"/>
</dbReference>
<keyword evidence="3" id="KW-0547">Nucleotide-binding</keyword>
<evidence type="ECO:0000256" key="3">
    <source>
        <dbReference type="ARBA" id="ARBA00022741"/>
    </source>
</evidence>
<dbReference type="OrthoDB" id="417582at2"/>
<dbReference type="Proteomes" id="UP000016960">
    <property type="component" value="Unassembled WGS sequence"/>
</dbReference>
<keyword evidence="4" id="KW-0067">ATP-binding</keyword>
<dbReference type="InterPro" id="IPR013611">
    <property type="entry name" value="Transp-assoc_OB_typ2"/>
</dbReference>
<dbReference type="PANTHER" id="PTHR42781">
    <property type="entry name" value="SPERMIDINE/PUTRESCINE IMPORT ATP-BINDING PROTEIN POTA"/>
    <property type="match status" value="1"/>
</dbReference>
<dbReference type="Gene3D" id="3.40.50.300">
    <property type="entry name" value="P-loop containing nucleotide triphosphate hydrolases"/>
    <property type="match status" value="1"/>
</dbReference>
<dbReference type="Gene3D" id="2.40.50.100">
    <property type="match status" value="1"/>
</dbReference>
<comment type="caution">
    <text evidence="7">The sequence shown here is derived from an EMBL/GenBank/DDBJ whole genome shotgun (WGS) entry which is preliminary data.</text>
</comment>
<dbReference type="GO" id="GO:0016887">
    <property type="term" value="F:ATP hydrolysis activity"/>
    <property type="evidence" value="ECO:0007669"/>
    <property type="project" value="InterPro"/>
</dbReference>
<keyword evidence="2" id="KW-0813">Transport</keyword>
<name>U5DQS5_9CHRO</name>
<dbReference type="SUPFAM" id="SSF52540">
    <property type="entry name" value="P-loop containing nucleoside triphosphate hydrolases"/>
    <property type="match status" value="1"/>
</dbReference>
<evidence type="ECO:0000313" key="7">
    <source>
        <dbReference type="EMBL" id="ERN42974.1"/>
    </source>
</evidence>
<protein>
    <recommendedName>
        <fullName evidence="5">ABC-type quaternary amine transporter</fullName>
        <ecNumber evidence="5">7.6.2.9</ecNumber>
    </recommendedName>
</protein>
<dbReference type="InParanoid" id="U5DQS5"/>
<dbReference type="GO" id="GO:0015418">
    <property type="term" value="F:ABC-type quaternary ammonium compound transporting activity"/>
    <property type="evidence" value="ECO:0007669"/>
    <property type="project" value="UniProtKB-EC"/>
</dbReference>
<dbReference type="InterPro" id="IPR003593">
    <property type="entry name" value="AAA+_ATPase"/>
</dbReference>
<dbReference type="STRING" id="582515.KR51_00002840"/>
<comment type="subcellular location">
    <subcellularLocation>
        <location evidence="1">Cell inner membrane</location>
        <topology evidence="1">Peripheral membrane protein</topology>
    </subcellularLocation>
</comment>
<dbReference type="EC" id="7.6.2.9" evidence="5"/>
<dbReference type="Pfam" id="PF00005">
    <property type="entry name" value="ABC_tran"/>
    <property type="match status" value="1"/>
</dbReference>
<dbReference type="SUPFAM" id="SSF50331">
    <property type="entry name" value="MOP-like"/>
    <property type="match status" value="1"/>
</dbReference>
<evidence type="ECO:0000256" key="2">
    <source>
        <dbReference type="ARBA" id="ARBA00022448"/>
    </source>
</evidence>
<reference evidence="7 8" key="1">
    <citation type="submission" date="2013-05" db="EMBL/GenBank/DDBJ databases">
        <title>Draft genome sequence of Rubidibacter lacunae KORDI 51-2.</title>
        <authorList>
            <person name="Choi D.H."/>
            <person name="Noh J.H."/>
            <person name="Kwon K.-K."/>
            <person name="Lee J.-H."/>
            <person name="Ryu J.-Y."/>
        </authorList>
    </citation>
    <scope>NUCLEOTIDE SEQUENCE [LARGE SCALE GENOMIC DNA]</scope>
    <source>
        <strain evidence="7 8">KORDI 51-2</strain>
    </source>
</reference>
<dbReference type="InterPro" id="IPR017871">
    <property type="entry name" value="ABC_transporter-like_CS"/>
</dbReference>
<dbReference type="PANTHER" id="PTHR42781:SF4">
    <property type="entry name" value="SPERMIDINE_PUTRESCINE IMPORT ATP-BINDING PROTEIN POTA"/>
    <property type="match status" value="1"/>
</dbReference>
<evidence type="ECO:0000256" key="5">
    <source>
        <dbReference type="ARBA" id="ARBA00066388"/>
    </source>
</evidence>
<dbReference type="AlphaFoldDB" id="U5DQS5"/>
<dbReference type="PATRIC" id="fig|582515.4.peg.324"/>
<organism evidence="7 8">
    <name type="scientific">Rubidibacter lacunae KORDI 51-2</name>
    <dbReference type="NCBI Taxonomy" id="582515"/>
    <lineage>
        <taxon>Bacteria</taxon>
        <taxon>Bacillati</taxon>
        <taxon>Cyanobacteriota</taxon>
        <taxon>Cyanophyceae</taxon>
        <taxon>Oscillatoriophycideae</taxon>
        <taxon>Chroococcales</taxon>
        <taxon>Aphanothecaceae</taxon>
        <taxon>Rubidibacter</taxon>
    </lineage>
</organism>
<sequence>MSVSPTSASWILQLDNTTWRFAKQGPPVVDRVSLELQQGEILGLLGPSGCGKTTLLRLVAGFEPPQAGRISIGGRPVAGPTWVPPERRDVGMVFQDYALFPHLTVVQNVAFGLQRTSQLEKAVARKRIKEVLALVGLDGLDGRYPHELSGGQQQRVAVARALAPRPALVLLDEPLSNLDAQVRLRLRQELRDILKAAGASAIFVTHDREEALSIADLVAVMRAGRLEQVGTPEDIYNRPATRFVAEFVTQANFLTARPSGNSWETELGNFIVTADALNGCHLNGAERAELMVRPENVYCQPDPAGTATVRDRQFLGHDCCYRLQLASGSEIIARLSGTTAFAPGTRVHASAEARDVRLFPAADPIGRSRSVAPAR</sequence>
<evidence type="ECO:0000259" key="6">
    <source>
        <dbReference type="PROSITE" id="PS50893"/>
    </source>
</evidence>
<dbReference type="PROSITE" id="PS00211">
    <property type="entry name" value="ABC_TRANSPORTER_1"/>
    <property type="match status" value="1"/>
</dbReference>
<dbReference type="GO" id="GO:0043190">
    <property type="term" value="C:ATP-binding cassette (ABC) transporter complex"/>
    <property type="evidence" value="ECO:0007669"/>
    <property type="project" value="InterPro"/>
</dbReference>
<dbReference type="eggNOG" id="COG3842">
    <property type="taxonomic scope" value="Bacteria"/>
</dbReference>
<accession>U5DQS5</accession>
<keyword evidence="8" id="KW-1185">Reference proteome</keyword>